<evidence type="ECO:0000313" key="3">
    <source>
        <dbReference type="EMBL" id="KAA9108563.1"/>
    </source>
</evidence>
<dbReference type="Gene3D" id="3.40.50.720">
    <property type="entry name" value="NAD(P)-binding Rossmann-like Domain"/>
    <property type="match status" value="1"/>
</dbReference>
<name>A0A5J5J5D8_9MICO</name>
<dbReference type="Pfam" id="PF00106">
    <property type="entry name" value="adh_short"/>
    <property type="match status" value="1"/>
</dbReference>
<dbReference type="PANTHER" id="PTHR24320:SF148">
    <property type="entry name" value="NAD(P)-BINDING ROSSMANN-FOLD SUPERFAMILY PROTEIN"/>
    <property type="match status" value="1"/>
</dbReference>
<accession>A0A5J5J5D8</accession>
<comment type="caution">
    <text evidence="3">The sequence shown here is derived from an EMBL/GenBank/DDBJ whole genome shotgun (WGS) entry which is preliminary data.</text>
</comment>
<dbReference type="Proteomes" id="UP000325827">
    <property type="component" value="Unassembled WGS sequence"/>
</dbReference>
<dbReference type="AlphaFoldDB" id="A0A5J5J5D8"/>
<organism evidence="3 4">
    <name type="scientific">Microbacterium rhizomatis</name>
    <dbReference type="NCBI Taxonomy" id="1631477"/>
    <lineage>
        <taxon>Bacteria</taxon>
        <taxon>Bacillati</taxon>
        <taxon>Actinomycetota</taxon>
        <taxon>Actinomycetes</taxon>
        <taxon>Micrococcales</taxon>
        <taxon>Microbacteriaceae</taxon>
        <taxon>Microbacterium</taxon>
    </lineage>
</organism>
<dbReference type="EMBL" id="VYSA01000002">
    <property type="protein sequence ID" value="KAA9108563.1"/>
    <property type="molecule type" value="Genomic_DNA"/>
</dbReference>
<dbReference type="OrthoDB" id="4577644at2"/>
<evidence type="ECO:0000256" key="1">
    <source>
        <dbReference type="ARBA" id="ARBA00006484"/>
    </source>
</evidence>
<protein>
    <submittedName>
        <fullName evidence="3">SDR family NAD(P)-dependent oxidoreductase</fullName>
    </submittedName>
</protein>
<gene>
    <name evidence="3" type="ORF">F6B43_13280</name>
</gene>
<evidence type="ECO:0000256" key="2">
    <source>
        <dbReference type="ARBA" id="ARBA00023002"/>
    </source>
</evidence>
<evidence type="ECO:0000313" key="4">
    <source>
        <dbReference type="Proteomes" id="UP000325827"/>
    </source>
</evidence>
<dbReference type="InterPro" id="IPR002347">
    <property type="entry name" value="SDR_fam"/>
</dbReference>
<dbReference type="SUPFAM" id="SSF51735">
    <property type="entry name" value="NAD(P)-binding Rossmann-fold domains"/>
    <property type="match status" value="1"/>
</dbReference>
<keyword evidence="4" id="KW-1185">Reference proteome</keyword>
<keyword evidence="2" id="KW-0560">Oxidoreductase</keyword>
<dbReference type="GO" id="GO:0016491">
    <property type="term" value="F:oxidoreductase activity"/>
    <property type="evidence" value="ECO:0007669"/>
    <property type="project" value="UniProtKB-KW"/>
</dbReference>
<sequence>MRSACRPGNPGQTSRAAPVGPALCTRSGALCPRRGPRSGARVAHVARANTTRSGPSLEVVARADWNPRELPDLAGRTYLITGANAGLGYFSAEQLTGAGAHVIMTGRSPNRLADAKAALRRRVKDASVETLLLDTSNLGSVRAAAATVGARGALDGLLLNAGIVHPPKTRETTLDGNEVVFATNALGHFALAGALLLTLAAASGRMVWLGSMSTSLGAHDPVDPQLVEGYTPWRAYVQSKVATTALGLEADRRLRAAGAPVASVVAHPGYSTSGRTIGIRGVNEPSRMTRFADNLQAAITQSKEHGAWPLVRALVDPAVEGGQFWGPRFVTHGEPKAAKPSKITRSTEIAERLWGVCEEAAGVHWPFEDAARR</sequence>
<dbReference type="PANTHER" id="PTHR24320">
    <property type="entry name" value="RETINOL DEHYDROGENASE"/>
    <property type="match status" value="1"/>
</dbReference>
<dbReference type="PRINTS" id="PR00081">
    <property type="entry name" value="GDHRDH"/>
</dbReference>
<comment type="similarity">
    <text evidence="1">Belongs to the short-chain dehydrogenases/reductases (SDR) family.</text>
</comment>
<dbReference type="InterPro" id="IPR036291">
    <property type="entry name" value="NAD(P)-bd_dom_sf"/>
</dbReference>
<proteinExistence type="inferred from homology"/>
<reference evidence="4" key="1">
    <citation type="submission" date="2019-09" db="EMBL/GenBank/DDBJ databases">
        <title>Mumia zhuanghuii sp. nov. isolated from the intestinal contents of plateau pika (Ochotona curzoniae) in the Qinghai-Tibet plateau of China.</title>
        <authorList>
            <person name="Tian Z."/>
        </authorList>
    </citation>
    <scope>NUCLEOTIDE SEQUENCE [LARGE SCALE GENOMIC DNA]</scope>
    <source>
        <strain evidence="4">JCM 30598</strain>
    </source>
</reference>